<dbReference type="EMBL" id="UGEM01000004">
    <property type="protein sequence ID" value="STP17141.1"/>
    <property type="molecule type" value="Genomic_DNA"/>
</dbReference>
<dbReference type="AlphaFoldDB" id="A0A377JYZ9"/>
<gene>
    <name evidence="2" type="ORF">NCTC9075_00550</name>
</gene>
<dbReference type="GO" id="GO:0007155">
    <property type="term" value="P:cell adhesion"/>
    <property type="evidence" value="ECO:0007669"/>
    <property type="project" value="InterPro"/>
</dbReference>
<evidence type="ECO:0000313" key="2">
    <source>
        <dbReference type="EMBL" id="STP17141.1"/>
    </source>
</evidence>
<feature type="chain" id="PRO_5016746383" evidence="1">
    <location>
        <begin position="26"/>
        <end position="112"/>
    </location>
</feature>
<protein>
    <submittedName>
        <fullName evidence="2">Major fimbrial subunit</fullName>
    </submittedName>
</protein>
<dbReference type="Proteomes" id="UP000254181">
    <property type="component" value="Unassembled WGS sequence"/>
</dbReference>
<proteinExistence type="predicted"/>
<name>A0A377JYZ9_ECOLX</name>
<evidence type="ECO:0000313" key="3">
    <source>
        <dbReference type="Proteomes" id="UP000254181"/>
    </source>
</evidence>
<dbReference type="InterPro" id="IPR008966">
    <property type="entry name" value="Adhesion_dom_sf"/>
</dbReference>
<keyword evidence="1" id="KW-0732">Signal</keyword>
<accession>A0A377JYZ9</accession>
<dbReference type="SUPFAM" id="SSF49401">
    <property type="entry name" value="Bacterial adhesins"/>
    <property type="match status" value="1"/>
</dbReference>
<dbReference type="GO" id="GO:0009289">
    <property type="term" value="C:pilus"/>
    <property type="evidence" value="ECO:0007669"/>
    <property type="project" value="InterPro"/>
</dbReference>
<sequence>MKFNLSNLSAVLLASGMLMSTAVTAAPGDATQFGGADTDWSTVDYPRLTDMDDNVDSMGGKIRFTGRVVKATCKVATDSKQIEVVLPVVPSNLFTGIDVEAQGASNQTRFQY</sequence>
<feature type="signal peptide" evidence="1">
    <location>
        <begin position="1"/>
        <end position="25"/>
    </location>
</feature>
<evidence type="ECO:0000256" key="1">
    <source>
        <dbReference type="SAM" id="SignalP"/>
    </source>
</evidence>
<organism evidence="2 3">
    <name type="scientific">Escherichia coli</name>
    <dbReference type="NCBI Taxonomy" id="562"/>
    <lineage>
        <taxon>Bacteria</taxon>
        <taxon>Pseudomonadati</taxon>
        <taxon>Pseudomonadota</taxon>
        <taxon>Gammaproteobacteria</taxon>
        <taxon>Enterobacterales</taxon>
        <taxon>Enterobacteriaceae</taxon>
        <taxon>Escherichia</taxon>
    </lineage>
</organism>
<dbReference type="InterPro" id="IPR036937">
    <property type="entry name" value="Adhesion_dom_fimbrial_sf"/>
</dbReference>
<dbReference type="Gene3D" id="2.60.40.1090">
    <property type="entry name" value="Fimbrial-type adhesion domain"/>
    <property type="match status" value="1"/>
</dbReference>
<reference evidence="2 3" key="1">
    <citation type="submission" date="2018-06" db="EMBL/GenBank/DDBJ databases">
        <authorList>
            <consortium name="Pathogen Informatics"/>
            <person name="Doyle S."/>
        </authorList>
    </citation>
    <scope>NUCLEOTIDE SEQUENCE [LARGE SCALE GENOMIC DNA]</scope>
    <source>
        <strain evidence="2 3">NCTC9075</strain>
    </source>
</reference>